<dbReference type="InterPro" id="IPR007848">
    <property type="entry name" value="Small_mtfrase_dom"/>
</dbReference>
<protein>
    <recommendedName>
        <fullName evidence="1">site-specific DNA-methyltransferase (adenine-specific)</fullName>
        <ecNumber evidence="1">2.1.1.72</ecNumber>
    </recommendedName>
</protein>
<dbReference type="Proteomes" id="UP000188298">
    <property type="component" value="Chromosome"/>
</dbReference>
<evidence type="ECO:0000256" key="5">
    <source>
        <dbReference type="ARBA" id="ARBA00022747"/>
    </source>
</evidence>
<comment type="catalytic activity">
    <reaction evidence="7">
        <text>a 2'-deoxyadenosine in DNA + S-adenosyl-L-methionine = an N(6)-methyl-2'-deoxyadenosine in DNA + S-adenosyl-L-homocysteine + H(+)</text>
        <dbReference type="Rhea" id="RHEA:15197"/>
        <dbReference type="Rhea" id="RHEA-COMP:12418"/>
        <dbReference type="Rhea" id="RHEA-COMP:12419"/>
        <dbReference type="ChEBI" id="CHEBI:15378"/>
        <dbReference type="ChEBI" id="CHEBI:57856"/>
        <dbReference type="ChEBI" id="CHEBI:59789"/>
        <dbReference type="ChEBI" id="CHEBI:90615"/>
        <dbReference type="ChEBI" id="CHEBI:90616"/>
        <dbReference type="EC" id="2.1.1.72"/>
    </reaction>
</comment>
<evidence type="ECO:0000259" key="8">
    <source>
        <dbReference type="Pfam" id="PF05175"/>
    </source>
</evidence>
<keyword evidence="4" id="KW-0949">S-adenosyl-L-methionine</keyword>
<keyword evidence="2" id="KW-0489">Methyltransferase</keyword>
<proteinExistence type="predicted"/>
<dbReference type="AlphaFoldDB" id="A0A1Q2LHT3"/>
<keyword evidence="5" id="KW-0680">Restriction system</keyword>
<dbReference type="InterPro" id="IPR029063">
    <property type="entry name" value="SAM-dependent_MTases_sf"/>
</dbReference>
<evidence type="ECO:0000256" key="3">
    <source>
        <dbReference type="ARBA" id="ARBA00022679"/>
    </source>
</evidence>
<dbReference type="RefSeq" id="WP_167619993.1">
    <property type="nucleotide sequence ID" value="NZ_CP019645.1"/>
</dbReference>
<keyword evidence="6" id="KW-0238">DNA-binding</keyword>
<evidence type="ECO:0000313" key="10">
    <source>
        <dbReference type="Proteomes" id="UP000188298"/>
    </source>
</evidence>
<dbReference type="EC" id="2.1.1.72" evidence="1"/>
<evidence type="ECO:0000256" key="7">
    <source>
        <dbReference type="ARBA" id="ARBA00047942"/>
    </source>
</evidence>
<evidence type="ECO:0000256" key="6">
    <source>
        <dbReference type="ARBA" id="ARBA00023125"/>
    </source>
</evidence>
<evidence type="ECO:0000256" key="4">
    <source>
        <dbReference type="ARBA" id="ARBA00022691"/>
    </source>
</evidence>
<dbReference type="CDD" id="cd02440">
    <property type="entry name" value="AdoMet_MTases"/>
    <property type="match status" value="1"/>
</dbReference>
<dbReference type="Gene3D" id="3.40.50.150">
    <property type="entry name" value="Vaccinia Virus protein VP39"/>
    <property type="match status" value="1"/>
</dbReference>
<reference evidence="9 10" key="1">
    <citation type="submission" date="2017-02" db="EMBL/GenBank/DDBJ databases">
        <title>Whole genome sequencing of Helicobacter bilis strain AAQJH.</title>
        <authorList>
            <person name="Conlan S."/>
            <person name="Thomas P.J."/>
            <person name="Mullikin J."/>
            <person name="Palmore T.N."/>
            <person name="Frank K.M."/>
            <person name="Segre J.A."/>
        </authorList>
    </citation>
    <scope>NUCLEOTIDE SEQUENCE [LARGE SCALE GENOMIC DNA]</scope>
    <source>
        <strain evidence="9 10">AAQJH</strain>
    </source>
</reference>
<gene>
    <name evidence="9" type="ORF">XJ32_07880</name>
</gene>
<dbReference type="EMBL" id="CP019645">
    <property type="protein sequence ID" value="AQQ60024.1"/>
    <property type="molecule type" value="Genomic_DNA"/>
</dbReference>
<keyword evidence="3" id="KW-0808">Transferase</keyword>
<evidence type="ECO:0000256" key="1">
    <source>
        <dbReference type="ARBA" id="ARBA00011900"/>
    </source>
</evidence>
<feature type="domain" description="Methyltransferase small" evidence="8">
    <location>
        <begin position="52"/>
        <end position="174"/>
    </location>
</feature>
<organism evidence="9 10">
    <name type="scientific">Helicobacter bilis</name>
    <dbReference type="NCBI Taxonomy" id="37372"/>
    <lineage>
        <taxon>Bacteria</taxon>
        <taxon>Pseudomonadati</taxon>
        <taxon>Campylobacterota</taxon>
        <taxon>Epsilonproteobacteria</taxon>
        <taxon>Campylobacterales</taxon>
        <taxon>Helicobacteraceae</taxon>
        <taxon>Helicobacter</taxon>
    </lineage>
</organism>
<dbReference type="PANTHER" id="PTHR33841">
    <property type="entry name" value="DNA METHYLTRANSFERASE YEEA-RELATED"/>
    <property type="match status" value="1"/>
</dbReference>
<name>A0A1Q2LHT3_9HELI</name>
<dbReference type="GO" id="GO:0032259">
    <property type="term" value="P:methylation"/>
    <property type="evidence" value="ECO:0007669"/>
    <property type="project" value="UniProtKB-KW"/>
</dbReference>
<dbReference type="GO" id="GO:0003677">
    <property type="term" value="F:DNA binding"/>
    <property type="evidence" value="ECO:0007669"/>
    <property type="project" value="UniProtKB-KW"/>
</dbReference>
<accession>A0A1Q2LHT3</accession>
<dbReference type="PRINTS" id="PR00507">
    <property type="entry name" value="N12N6MTFRASE"/>
</dbReference>
<dbReference type="GO" id="GO:0009007">
    <property type="term" value="F:site-specific DNA-methyltransferase (adenine-specific) activity"/>
    <property type="evidence" value="ECO:0007669"/>
    <property type="project" value="UniProtKB-EC"/>
</dbReference>
<dbReference type="KEGG" id="hbl:XJ32_07880"/>
<dbReference type="SUPFAM" id="SSF53335">
    <property type="entry name" value="S-adenosyl-L-methionine-dependent methyltransferases"/>
    <property type="match status" value="1"/>
</dbReference>
<dbReference type="GO" id="GO:0009307">
    <property type="term" value="P:DNA restriction-modification system"/>
    <property type="evidence" value="ECO:0007669"/>
    <property type="project" value="UniProtKB-KW"/>
</dbReference>
<dbReference type="InterPro" id="IPR050953">
    <property type="entry name" value="N4_N6_ade-DNA_methylase"/>
</dbReference>
<dbReference type="Pfam" id="PF05175">
    <property type="entry name" value="MTS"/>
    <property type="match status" value="1"/>
</dbReference>
<dbReference type="PANTHER" id="PTHR33841:SF6">
    <property type="entry name" value="TYPE II METHYLTRANSFERASE M.HINDII"/>
    <property type="match status" value="1"/>
</dbReference>
<evidence type="ECO:0000313" key="9">
    <source>
        <dbReference type="EMBL" id="AQQ60024.1"/>
    </source>
</evidence>
<evidence type="ECO:0000256" key="2">
    <source>
        <dbReference type="ARBA" id="ARBA00022603"/>
    </source>
</evidence>
<dbReference type="REBASE" id="190769">
    <property type="entry name" value="M.HbiAAQJHORF7880P"/>
</dbReference>
<sequence>MSKNIIDCITQQNIESIFNIFNTLNKDDSHKLSSDDICTPMECVKIMLDYIPNEFWQQENIRVLDPCCGNGNFGAYAMFKTDIENIYFNEINEKRLQHCKKILNPTHISNYDFLGMESSLLGKFDLIMANPPYSGGGNKNRSLSNKFIESSIDKLNDKGYLCFVTPNNYMTYNNNNTTLKKLLNLGSFIVIDNDVKKYFKNVGSSFSIMVWQKGVMDNKTTIINNYLLKDIQHNVVIPKDLPFLPLYMSQNILNAIEKLVSKTPNNFTYRCDLHNFTQKAFLSDTQDNIYKYRTIHTPRKTRYASKKQDIYDKHIIIIPLSTYFIPYIESRANTTQSVGYFAFDSKKEASEYVKILNKPHFKVLIHLTRYGNFNNIMVLKHLAFDKQIELDSKELHDIEKLHKKIRY</sequence>